<protein>
    <submittedName>
        <fullName evidence="2">Uncharacterized protein</fullName>
    </submittedName>
</protein>
<evidence type="ECO:0000313" key="2">
    <source>
        <dbReference type="EMBL" id="MBI1757046.1"/>
    </source>
</evidence>
<feature type="region of interest" description="Disordered" evidence="1">
    <location>
        <begin position="1"/>
        <end position="34"/>
    </location>
</feature>
<evidence type="ECO:0000256" key="1">
    <source>
        <dbReference type="SAM" id="MobiDB-lite"/>
    </source>
</evidence>
<dbReference type="EMBL" id="JACOSL010000047">
    <property type="protein sequence ID" value="MBI1757046.1"/>
    <property type="molecule type" value="Genomic_DNA"/>
</dbReference>
<comment type="caution">
    <text evidence="2">The sequence shown here is derived from an EMBL/GenBank/DDBJ whole genome shotgun (WGS) entry which is preliminary data.</text>
</comment>
<name>A0A931M169_FIMGI</name>
<accession>A0A931M169</accession>
<sequence length="137" mass="15272">MANVSLPVRPYGARPPFDGPPPVALGPEDRGDSDDYLADRAAEHVIEIEQFARQPDFDPEALLDLHRQITSWIERLLTIERTIQPSRLPPGLGAHFSVDYLLEPEGDSVARYVALLGRLDDLKPSIESAARLHRLVD</sequence>
<evidence type="ECO:0000313" key="3">
    <source>
        <dbReference type="Proteomes" id="UP000727962"/>
    </source>
</evidence>
<dbReference type="Proteomes" id="UP000727962">
    <property type="component" value="Unassembled WGS sequence"/>
</dbReference>
<gene>
    <name evidence="2" type="ORF">HYR64_08070</name>
</gene>
<organism evidence="2 3">
    <name type="scientific">Fimbriimonas ginsengisoli</name>
    <dbReference type="NCBI Taxonomy" id="1005039"/>
    <lineage>
        <taxon>Bacteria</taxon>
        <taxon>Bacillati</taxon>
        <taxon>Armatimonadota</taxon>
        <taxon>Fimbriimonadia</taxon>
        <taxon>Fimbriimonadales</taxon>
        <taxon>Fimbriimonadaceae</taxon>
        <taxon>Fimbriimonas</taxon>
    </lineage>
</organism>
<proteinExistence type="predicted"/>
<dbReference type="AlphaFoldDB" id="A0A931M169"/>
<reference evidence="2" key="1">
    <citation type="submission" date="2020-07" db="EMBL/GenBank/DDBJ databases">
        <title>Huge and variable diversity of episymbiotic CPR bacteria and DPANN archaea in groundwater ecosystems.</title>
        <authorList>
            <person name="He C.Y."/>
            <person name="Keren R."/>
            <person name="Whittaker M."/>
            <person name="Farag I.F."/>
            <person name="Doudna J."/>
            <person name="Cate J.H.D."/>
            <person name="Banfield J.F."/>
        </authorList>
    </citation>
    <scope>NUCLEOTIDE SEQUENCE</scope>
    <source>
        <strain evidence="2">NC_groundwater_17_Pr7_B-0.1um_64_12</strain>
    </source>
</reference>